<keyword evidence="3" id="KW-0732">Signal</keyword>
<keyword evidence="7" id="KW-1185">Reference proteome</keyword>
<dbReference type="InterPro" id="IPR008972">
    <property type="entry name" value="Cupredoxin"/>
</dbReference>
<feature type="domain" description="Secretion system C-terminal sorting" evidence="5">
    <location>
        <begin position="125"/>
        <end position="197"/>
    </location>
</feature>
<dbReference type="Gene3D" id="2.60.40.3080">
    <property type="match status" value="1"/>
</dbReference>
<dbReference type="Pfam" id="PF18962">
    <property type="entry name" value="Por_Secre_tail"/>
    <property type="match status" value="1"/>
</dbReference>
<organism evidence="6 7">
    <name type="scientific">Taibaiella chishuiensis</name>
    <dbReference type="NCBI Taxonomy" id="1434707"/>
    <lineage>
        <taxon>Bacteria</taxon>
        <taxon>Pseudomonadati</taxon>
        <taxon>Bacteroidota</taxon>
        <taxon>Chitinophagia</taxon>
        <taxon>Chitinophagales</taxon>
        <taxon>Chitinophagaceae</taxon>
        <taxon>Taibaiella</taxon>
    </lineage>
</organism>
<reference evidence="6 7" key="1">
    <citation type="submission" date="2018-03" db="EMBL/GenBank/DDBJ databases">
        <title>Genomic Encyclopedia of Type Strains, Phase III (KMG-III): the genomes of soil and plant-associated and newly described type strains.</title>
        <authorList>
            <person name="Whitman W."/>
        </authorList>
    </citation>
    <scope>NUCLEOTIDE SEQUENCE [LARGE SCALE GENOMIC DNA]</scope>
    <source>
        <strain evidence="6 7">CGMCC 1.12700</strain>
    </source>
</reference>
<protein>
    <submittedName>
        <fullName evidence="6">Putative secreted protein (Por secretion system target)</fullName>
    </submittedName>
</protein>
<dbReference type="GO" id="GO:0009055">
    <property type="term" value="F:electron transfer activity"/>
    <property type="evidence" value="ECO:0007669"/>
    <property type="project" value="InterPro"/>
</dbReference>
<dbReference type="EMBL" id="PYGD01000001">
    <property type="protein sequence ID" value="PSK94921.1"/>
    <property type="molecule type" value="Genomic_DNA"/>
</dbReference>
<gene>
    <name evidence="6" type="ORF">B0I18_1011084</name>
</gene>
<dbReference type="SUPFAM" id="SSF49503">
    <property type="entry name" value="Cupredoxins"/>
    <property type="match status" value="1"/>
</dbReference>
<accession>A0A2P8DCG5</accession>
<sequence length="199" mass="21373">MKLKLLLLSACSMMAMAASANKLTITVQDFKFTPADATIALGDTVLFTWINGSHTTTSRTIPSGAAAWDHPMTAASTSFQYVPTVAGVYNYVCVPHESMGHIGKFTVTGGTGVKDYELGKTALDVYPNPASSKLSIVFKESKKAFAVAVTDISGRTVMAPRMVNAEGTTLDISHLPEGMYITRIEQDGKTLLRKFTVAR</sequence>
<comment type="caution">
    <text evidence="6">The sequence shown here is derived from an EMBL/GenBank/DDBJ whole genome shotgun (WGS) entry which is preliminary data.</text>
</comment>
<dbReference type="OrthoDB" id="9816167at2"/>
<dbReference type="AlphaFoldDB" id="A0A2P8DCG5"/>
<dbReference type="Proteomes" id="UP000240572">
    <property type="component" value="Unassembled WGS sequence"/>
</dbReference>
<keyword evidence="1" id="KW-0479">Metal-binding</keyword>
<evidence type="ECO:0000256" key="2">
    <source>
        <dbReference type="ARBA" id="ARBA00023008"/>
    </source>
</evidence>
<evidence type="ECO:0000259" key="4">
    <source>
        <dbReference type="Pfam" id="PF00127"/>
    </source>
</evidence>
<dbReference type="Gene3D" id="2.60.40.420">
    <property type="entry name" value="Cupredoxins - blue copper proteins"/>
    <property type="match status" value="1"/>
</dbReference>
<name>A0A2P8DCG5_9BACT</name>
<feature type="domain" description="Blue (type 1) copper" evidence="4">
    <location>
        <begin position="22"/>
        <end position="107"/>
    </location>
</feature>
<dbReference type="NCBIfam" id="TIGR04183">
    <property type="entry name" value="Por_Secre_tail"/>
    <property type="match status" value="1"/>
</dbReference>
<keyword evidence="2" id="KW-0186">Copper</keyword>
<evidence type="ECO:0000256" key="3">
    <source>
        <dbReference type="SAM" id="SignalP"/>
    </source>
</evidence>
<feature type="chain" id="PRO_5015140661" evidence="3">
    <location>
        <begin position="18"/>
        <end position="199"/>
    </location>
</feature>
<evidence type="ECO:0000313" key="6">
    <source>
        <dbReference type="EMBL" id="PSK94921.1"/>
    </source>
</evidence>
<evidence type="ECO:0000259" key="5">
    <source>
        <dbReference type="Pfam" id="PF18962"/>
    </source>
</evidence>
<proteinExistence type="predicted"/>
<dbReference type="RefSeq" id="WP_106521603.1">
    <property type="nucleotide sequence ID" value="NZ_PYGD01000001.1"/>
</dbReference>
<dbReference type="InterPro" id="IPR000923">
    <property type="entry name" value="BlueCu_1"/>
</dbReference>
<evidence type="ECO:0000256" key="1">
    <source>
        <dbReference type="ARBA" id="ARBA00022723"/>
    </source>
</evidence>
<dbReference type="InterPro" id="IPR026444">
    <property type="entry name" value="Secre_tail"/>
</dbReference>
<evidence type="ECO:0000313" key="7">
    <source>
        <dbReference type="Proteomes" id="UP000240572"/>
    </source>
</evidence>
<dbReference type="Pfam" id="PF00127">
    <property type="entry name" value="Copper-bind"/>
    <property type="match status" value="1"/>
</dbReference>
<dbReference type="GO" id="GO:0005507">
    <property type="term" value="F:copper ion binding"/>
    <property type="evidence" value="ECO:0007669"/>
    <property type="project" value="InterPro"/>
</dbReference>
<feature type="signal peptide" evidence="3">
    <location>
        <begin position="1"/>
        <end position="17"/>
    </location>
</feature>